<dbReference type="Pfam" id="PF02826">
    <property type="entry name" value="2-Hacid_dh_C"/>
    <property type="match status" value="1"/>
</dbReference>
<keyword evidence="2" id="KW-0520">NAD</keyword>
<sequence>MATRVLILSEIRGLAEKLEAACSPGEVEFVRSTVNDVSEQDLATAEVIVAEPTTFADRAVDATSLKWFQSTYAGPDALLTKSSARHYTATRLAGVYGPGMAEYVMLHVLALERRYLEHVEWQRVKSWGEGGKIPQDYRRLQNLTLGVLGLGDIGSEVAKRAAAFGIRVVACKRDVLAGCPECVSEVFGADRLPEFLRAVDYCVNILPSTASTRGLLSGGALLECRDAVFINIGRGDVCDEASVLEALEAGSLRHAVLDVFPTEPLPQSSPLWEHPRVTVTPHNATPYFPEDVVGVFAENLRRYRSGEPLMHVFDWEKGY</sequence>
<gene>
    <name evidence="4" type="ORF">TSPGSL018_15008</name>
    <name evidence="5" type="ORF">TSPGSL018_22980</name>
</gene>
<evidence type="ECO:0000256" key="1">
    <source>
        <dbReference type="ARBA" id="ARBA00023002"/>
    </source>
</evidence>
<reference evidence="4" key="1">
    <citation type="submission" date="2014-05" db="EMBL/GenBank/DDBJ databases">
        <title>The transcriptome of the halophilic microalga Tetraselmis sp. GSL018 isolated from the Great Salt Lake, Utah.</title>
        <authorList>
            <person name="Jinkerson R.E."/>
            <person name="D'Adamo S."/>
            <person name="Posewitz M.C."/>
        </authorList>
    </citation>
    <scope>NUCLEOTIDE SEQUENCE</scope>
    <source>
        <strain evidence="4">GSL018</strain>
    </source>
</reference>
<keyword evidence="1" id="KW-0560">Oxidoreductase</keyword>
<feature type="domain" description="D-isomer specific 2-hydroxyacid dehydrogenase NAD-binding" evidence="3">
    <location>
        <begin position="107"/>
        <end position="284"/>
    </location>
</feature>
<proteinExistence type="predicted"/>
<dbReference type="InterPro" id="IPR036291">
    <property type="entry name" value="NAD(P)-bd_dom_sf"/>
</dbReference>
<evidence type="ECO:0000313" key="5">
    <source>
        <dbReference type="EMBL" id="JAC75473.1"/>
    </source>
</evidence>
<dbReference type="InterPro" id="IPR006140">
    <property type="entry name" value="D-isomer_DH_NAD-bd"/>
</dbReference>
<dbReference type="CDD" id="cd05300">
    <property type="entry name" value="2-Hacid_dh_1"/>
    <property type="match status" value="1"/>
</dbReference>
<evidence type="ECO:0000313" key="4">
    <source>
        <dbReference type="EMBL" id="JAC65886.1"/>
    </source>
</evidence>
<dbReference type="PANTHER" id="PTHR43333">
    <property type="entry name" value="2-HACID_DH_C DOMAIN-CONTAINING PROTEIN"/>
    <property type="match status" value="1"/>
</dbReference>
<dbReference type="SUPFAM" id="SSF52283">
    <property type="entry name" value="Formate/glycerate dehydrogenase catalytic domain-like"/>
    <property type="match status" value="1"/>
</dbReference>
<dbReference type="GO" id="GO:0016491">
    <property type="term" value="F:oxidoreductase activity"/>
    <property type="evidence" value="ECO:0007669"/>
    <property type="project" value="UniProtKB-KW"/>
</dbReference>
<name>A0A061R5S3_9CHLO</name>
<dbReference type="GO" id="GO:0051287">
    <property type="term" value="F:NAD binding"/>
    <property type="evidence" value="ECO:0007669"/>
    <property type="project" value="InterPro"/>
</dbReference>
<dbReference type="AlphaFoldDB" id="A0A061R5S3"/>
<organism evidence="4">
    <name type="scientific">Tetraselmis sp. GSL018</name>
    <dbReference type="NCBI Taxonomy" id="582737"/>
    <lineage>
        <taxon>Eukaryota</taxon>
        <taxon>Viridiplantae</taxon>
        <taxon>Chlorophyta</taxon>
        <taxon>core chlorophytes</taxon>
        <taxon>Chlorodendrophyceae</taxon>
        <taxon>Chlorodendrales</taxon>
        <taxon>Chlorodendraceae</taxon>
        <taxon>Tetraselmis</taxon>
    </lineage>
</organism>
<dbReference type="Gene3D" id="3.40.50.720">
    <property type="entry name" value="NAD(P)-binding Rossmann-like Domain"/>
    <property type="match status" value="2"/>
</dbReference>
<dbReference type="SUPFAM" id="SSF51735">
    <property type="entry name" value="NAD(P)-binding Rossmann-fold domains"/>
    <property type="match status" value="1"/>
</dbReference>
<evidence type="ECO:0000259" key="3">
    <source>
        <dbReference type="Pfam" id="PF02826"/>
    </source>
</evidence>
<accession>A0A061R5S3</accession>
<dbReference type="EMBL" id="GBEZ01020815">
    <property type="protein sequence ID" value="JAC65886.1"/>
    <property type="molecule type" value="Transcribed_RNA"/>
</dbReference>
<dbReference type="PANTHER" id="PTHR43333:SF1">
    <property type="entry name" value="D-ISOMER SPECIFIC 2-HYDROXYACID DEHYDROGENASE NAD-BINDING DOMAIN-CONTAINING PROTEIN"/>
    <property type="match status" value="1"/>
</dbReference>
<protein>
    <submittedName>
        <fullName evidence="4">2-ketoacid reductase</fullName>
    </submittedName>
</protein>
<evidence type="ECO:0000256" key="2">
    <source>
        <dbReference type="ARBA" id="ARBA00023027"/>
    </source>
</evidence>
<dbReference type="EMBL" id="GBEZ01010174">
    <property type="protein sequence ID" value="JAC75473.1"/>
    <property type="molecule type" value="Transcribed_RNA"/>
</dbReference>